<dbReference type="EMBL" id="CP136336">
    <property type="protein sequence ID" value="WOB06896.1"/>
    <property type="molecule type" value="Genomic_DNA"/>
</dbReference>
<keyword evidence="2" id="KW-1185">Reference proteome</keyword>
<evidence type="ECO:0000313" key="1">
    <source>
        <dbReference type="EMBL" id="WOB06896.1"/>
    </source>
</evidence>
<proteinExistence type="predicted"/>
<sequence length="281" mass="31532">MRKVVDSNFLRSNGLRDYLAGSPKNLALLTDYAAMEAYKGDTLLSIQGSMEILAEFPSQVLVLKNTLVACGLHGRTSGLQRRFIDESQTKGFSAYCRQLAAARTGDPTLIRKLMEHGEEAKRHLEERMLSDAKTLPTTIETVAKGYTAQELAILRNDEPYSEEMIKKLVLGVLRTAVAMFKEHPRVQHLPNQKDMPNTFIFRAALSAYLLALDWIAIAGPKAAFGASHKKLRNDMVDINFVAYATYFDDLLTNDEKTIRIYDKARLLLWRVFGCQISGLNA</sequence>
<protein>
    <submittedName>
        <fullName evidence="1">Uncharacterized protein</fullName>
    </submittedName>
</protein>
<accession>A0ABZ0CUU0</accession>
<evidence type="ECO:0000313" key="2">
    <source>
        <dbReference type="Proteomes" id="UP001303946"/>
    </source>
</evidence>
<organism evidence="1 2">
    <name type="scientific">Piscinibacter gummiphilus</name>
    <dbReference type="NCBI Taxonomy" id="946333"/>
    <lineage>
        <taxon>Bacteria</taxon>
        <taxon>Pseudomonadati</taxon>
        <taxon>Pseudomonadota</taxon>
        <taxon>Betaproteobacteria</taxon>
        <taxon>Burkholderiales</taxon>
        <taxon>Sphaerotilaceae</taxon>
        <taxon>Piscinibacter</taxon>
    </lineage>
</organism>
<dbReference type="Proteomes" id="UP001303946">
    <property type="component" value="Chromosome"/>
</dbReference>
<reference evidence="1 2" key="1">
    <citation type="submission" date="2023-10" db="EMBL/GenBank/DDBJ databases">
        <title>Bacteria for the degradation of biodegradable plastic PBAT(Polybutylene adipate terephthalate).</title>
        <authorList>
            <person name="Weon H.-Y."/>
            <person name="Yeon J."/>
        </authorList>
    </citation>
    <scope>NUCLEOTIDE SEQUENCE [LARGE SCALE GENOMIC DNA]</scope>
    <source>
        <strain evidence="1 2">SBD 7-3</strain>
    </source>
</reference>
<gene>
    <name evidence="1" type="ORF">RXV79_18460</name>
</gene>
<dbReference type="RefSeq" id="WP_316699541.1">
    <property type="nucleotide sequence ID" value="NZ_CP136336.1"/>
</dbReference>
<name>A0ABZ0CUU0_9BURK</name>